<feature type="region of interest" description="Disordered" evidence="6">
    <location>
        <begin position="430"/>
        <end position="463"/>
    </location>
</feature>
<dbReference type="Proteomes" id="UP001499930">
    <property type="component" value="Unassembled WGS sequence"/>
</dbReference>
<feature type="transmembrane region" description="Helical" evidence="7">
    <location>
        <begin position="399"/>
        <end position="416"/>
    </location>
</feature>
<dbReference type="SUPFAM" id="SSF103473">
    <property type="entry name" value="MFS general substrate transporter"/>
    <property type="match status" value="1"/>
</dbReference>
<evidence type="ECO:0000256" key="1">
    <source>
        <dbReference type="ARBA" id="ARBA00004651"/>
    </source>
</evidence>
<feature type="transmembrane region" description="Helical" evidence="7">
    <location>
        <begin position="120"/>
        <end position="145"/>
    </location>
</feature>
<evidence type="ECO:0000256" key="2">
    <source>
        <dbReference type="ARBA" id="ARBA00022475"/>
    </source>
</evidence>
<feature type="compositionally biased region" description="Basic and acidic residues" evidence="6">
    <location>
        <begin position="454"/>
        <end position="463"/>
    </location>
</feature>
<keyword evidence="4 7" id="KW-1133">Transmembrane helix</keyword>
<keyword evidence="2" id="KW-1003">Cell membrane</keyword>
<dbReference type="CDD" id="cd06173">
    <property type="entry name" value="MFS_MefA_like"/>
    <property type="match status" value="1"/>
</dbReference>
<comment type="caution">
    <text evidence="8">The sequence shown here is derived from an EMBL/GenBank/DDBJ whole genome shotgun (WGS) entry which is preliminary data.</text>
</comment>
<sequence length="463" mass="49819">MDTQRTEVRAPEEKPPSLWRNPDFNRLWAGQSISVLGSELTTLALPLTAILMLQASSFEVGLLNAMRTIAALLLTLIAGVLIDRYRRRPLMVGSDIGRALVVALIPLAAFVGFMDMWVLYVVAVVVGGLSVVFEIAYAAYMPTLLSEEQLVDGNSRMAATESVGAIAGSSAGGVLIDLFRPAYVMLGDAISFLVSAFALSRIRHVEPPVERQDNGGRGAVAAMLHDIKHGLRVTYRNDYARPLILNSAGANFGSMMILTLFILYASRELGMSGTWIGFIYAVGSIGGVVGAVFASKLFEKVGYGRGIMTALIAFRVLCLTPFVAGPQWLQIILFSAIWFVTVFGVVAGNIGQLTLFQYVIPNHLRGRVIGASRAVYLGILPLAAMLAGVLGELIGVKPAIYAGAAFLLPWIILLFLSPVPNLRRLEDAEMLQDDAPEPADTRSTDTKPAGTRPGGHEDDDVKD</sequence>
<evidence type="ECO:0000256" key="6">
    <source>
        <dbReference type="SAM" id="MobiDB-lite"/>
    </source>
</evidence>
<feature type="transmembrane region" description="Helical" evidence="7">
    <location>
        <begin position="65"/>
        <end position="84"/>
    </location>
</feature>
<feature type="transmembrane region" description="Helical" evidence="7">
    <location>
        <begin position="275"/>
        <end position="294"/>
    </location>
</feature>
<feature type="transmembrane region" description="Helical" evidence="7">
    <location>
        <begin position="374"/>
        <end position="393"/>
    </location>
</feature>
<keyword evidence="9" id="KW-1185">Reference proteome</keyword>
<evidence type="ECO:0000256" key="4">
    <source>
        <dbReference type="ARBA" id="ARBA00022989"/>
    </source>
</evidence>
<evidence type="ECO:0000256" key="5">
    <source>
        <dbReference type="ARBA" id="ARBA00023136"/>
    </source>
</evidence>
<keyword evidence="3 7" id="KW-0812">Transmembrane</keyword>
<dbReference type="RefSeq" id="WP_344887725.1">
    <property type="nucleotide sequence ID" value="NZ_BAAAWD010000003.1"/>
</dbReference>
<dbReference type="PRINTS" id="PR01988">
    <property type="entry name" value="EXPORTERBACE"/>
</dbReference>
<keyword evidence="5 7" id="KW-0472">Membrane</keyword>
<evidence type="ECO:0000313" key="8">
    <source>
        <dbReference type="EMBL" id="GAA2988570.1"/>
    </source>
</evidence>
<proteinExistence type="predicted"/>
<feature type="transmembrane region" description="Helical" evidence="7">
    <location>
        <begin position="33"/>
        <end position="53"/>
    </location>
</feature>
<gene>
    <name evidence="8" type="ORF">GCM10017559_05540</name>
</gene>
<reference evidence="8 9" key="1">
    <citation type="journal article" date="2019" name="Int. J. Syst. Evol. Microbiol.">
        <title>The Global Catalogue of Microorganisms (GCM) 10K type strain sequencing project: providing services to taxonomists for standard genome sequencing and annotation.</title>
        <authorList>
            <consortium name="The Broad Institute Genomics Platform"/>
            <consortium name="The Broad Institute Genome Sequencing Center for Infectious Disease"/>
            <person name="Wu L."/>
            <person name="Ma J."/>
        </authorList>
    </citation>
    <scope>NUCLEOTIDE SEQUENCE [LARGE SCALE GENOMIC DNA]</scope>
    <source>
        <strain evidence="8 9">JCM 3106</strain>
    </source>
</reference>
<feature type="transmembrane region" description="Helical" evidence="7">
    <location>
        <begin position="306"/>
        <end position="325"/>
    </location>
</feature>
<dbReference type="InterPro" id="IPR011701">
    <property type="entry name" value="MFS"/>
</dbReference>
<dbReference type="EMBL" id="BAAAWD010000003">
    <property type="protein sequence ID" value="GAA2988570.1"/>
    <property type="molecule type" value="Genomic_DNA"/>
</dbReference>
<comment type="subcellular location">
    <subcellularLocation>
        <location evidence="1">Cell membrane</location>
        <topology evidence="1">Multi-pass membrane protein</topology>
    </subcellularLocation>
</comment>
<feature type="transmembrane region" description="Helical" evidence="7">
    <location>
        <begin position="331"/>
        <end position="353"/>
    </location>
</feature>
<protein>
    <submittedName>
        <fullName evidence="8">MFS transporter</fullName>
    </submittedName>
</protein>
<dbReference type="InterPro" id="IPR036259">
    <property type="entry name" value="MFS_trans_sf"/>
</dbReference>
<dbReference type="PANTHER" id="PTHR23513">
    <property type="entry name" value="INTEGRAL MEMBRANE EFFLUX PROTEIN-RELATED"/>
    <property type="match status" value="1"/>
</dbReference>
<evidence type="ECO:0000256" key="7">
    <source>
        <dbReference type="SAM" id="Phobius"/>
    </source>
</evidence>
<dbReference type="InterPro" id="IPR022324">
    <property type="entry name" value="Bacilysin_exporter_BacE_put"/>
</dbReference>
<evidence type="ECO:0000256" key="3">
    <source>
        <dbReference type="ARBA" id="ARBA00022692"/>
    </source>
</evidence>
<accession>A0ABN3XQS4</accession>
<name>A0ABN3XQS4_9ACTN</name>
<evidence type="ECO:0000313" key="9">
    <source>
        <dbReference type="Proteomes" id="UP001499930"/>
    </source>
</evidence>
<feature type="transmembrane region" description="Helical" evidence="7">
    <location>
        <begin position="96"/>
        <end position="114"/>
    </location>
</feature>
<feature type="transmembrane region" description="Helical" evidence="7">
    <location>
        <begin position="243"/>
        <end position="263"/>
    </location>
</feature>
<organism evidence="8 9">
    <name type="scientific">Streptosporangium longisporum</name>
    <dbReference type="NCBI Taxonomy" id="46187"/>
    <lineage>
        <taxon>Bacteria</taxon>
        <taxon>Bacillati</taxon>
        <taxon>Actinomycetota</taxon>
        <taxon>Actinomycetes</taxon>
        <taxon>Streptosporangiales</taxon>
        <taxon>Streptosporangiaceae</taxon>
        <taxon>Streptosporangium</taxon>
    </lineage>
</organism>
<dbReference type="Pfam" id="PF07690">
    <property type="entry name" value="MFS_1"/>
    <property type="match status" value="1"/>
</dbReference>
<dbReference type="PANTHER" id="PTHR23513:SF6">
    <property type="entry name" value="MAJOR FACILITATOR SUPERFAMILY ASSOCIATED DOMAIN-CONTAINING PROTEIN"/>
    <property type="match status" value="1"/>
</dbReference>
<dbReference type="Gene3D" id="1.20.1250.20">
    <property type="entry name" value="MFS general substrate transporter like domains"/>
    <property type="match status" value="1"/>
</dbReference>